<proteinExistence type="predicted"/>
<dbReference type="Proteomes" id="UP001604043">
    <property type="component" value="Unassembled WGS sequence"/>
</dbReference>
<reference evidence="3 4" key="1">
    <citation type="submission" date="2024-02" db="EMBL/GenBank/DDBJ databases">
        <title>Expansion and revision of Xanthobacter and proposal of Roseixanthobacter gen. nov.</title>
        <authorList>
            <person name="Soltysiak M.P.M."/>
            <person name="Jalihal A."/>
            <person name="Ory A."/>
            <person name="Chrisophersen C."/>
            <person name="Lee A.D."/>
            <person name="Boulton J."/>
            <person name="Springer M."/>
        </authorList>
    </citation>
    <scope>NUCLEOTIDE SEQUENCE [LARGE SCALE GENOMIC DNA]</scope>
    <source>
        <strain evidence="3 4">CB5</strain>
    </source>
</reference>
<evidence type="ECO:0000313" key="3">
    <source>
        <dbReference type="EMBL" id="MFG1252082.1"/>
    </source>
</evidence>
<accession>A0ABW6ZE64</accession>
<protein>
    <submittedName>
        <fullName evidence="3">Anti-sigma factor</fullName>
    </submittedName>
</protein>
<dbReference type="Pfam" id="PF13490">
    <property type="entry name" value="zf-HC2"/>
    <property type="match status" value="1"/>
</dbReference>
<keyword evidence="1" id="KW-0472">Membrane</keyword>
<evidence type="ECO:0000313" key="4">
    <source>
        <dbReference type="Proteomes" id="UP001604043"/>
    </source>
</evidence>
<sequence>MSEGPDRTPEPCADWDTRLNSYLDGELDAVHVLEVERHLASCLACAAHLRGLENTHTLLASGQARWPVPEGLRESVVAALAGEAAHAAPAAGWSPAALWRRLWGDAGRTVIRERVARWSLVPSLAVLAVALVIAVLPPRGGALEDELVAGHVRSLLADHLTDVASSNQHTVKPWFGGRIDFSPPVVDLAARGFPLVGGRLDYVGGRVVAALVYRRNGHVINVFVWPGASGAHTVKGRDGYTLMGWSEAGLSYWAVSDLNPVELKEFQEDFTEALPK</sequence>
<comment type="caution">
    <text evidence="3">The sequence shown here is derived from an EMBL/GenBank/DDBJ whole genome shotgun (WGS) entry which is preliminary data.</text>
</comment>
<dbReference type="Gene3D" id="1.10.10.1320">
    <property type="entry name" value="Anti-sigma factor, zinc-finger domain"/>
    <property type="match status" value="1"/>
</dbReference>
<keyword evidence="1" id="KW-0812">Transmembrane</keyword>
<organism evidence="3 4">
    <name type="scientific">Xanthobacter aminoxidans</name>
    <dbReference type="NCBI Taxonomy" id="186280"/>
    <lineage>
        <taxon>Bacteria</taxon>
        <taxon>Pseudomonadati</taxon>
        <taxon>Pseudomonadota</taxon>
        <taxon>Alphaproteobacteria</taxon>
        <taxon>Hyphomicrobiales</taxon>
        <taxon>Xanthobacteraceae</taxon>
        <taxon>Xanthobacter</taxon>
    </lineage>
</organism>
<keyword evidence="1" id="KW-1133">Transmembrane helix</keyword>
<feature type="domain" description="Putative zinc-finger" evidence="2">
    <location>
        <begin position="12"/>
        <end position="46"/>
    </location>
</feature>
<keyword evidence="4" id="KW-1185">Reference proteome</keyword>
<dbReference type="EMBL" id="JBAFUR010000002">
    <property type="protein sequence ID" value="MFG1252082.1"/>
    <property type="molecule type" value="Genomic_DNA"/>
</dbReference>
<evidence type="ECO:0000259" key="2">
    <source>
        <dbReference type="Pfam" id="PF13490"/>
    </source>
</evidence>
<evidence type="ECO:0000256" key="1">
    <source>
        <dbReference type="SAM" id="Phobius"/>
    </source>
</evidence>
<name>A0ABW6ZE64_9HYPH</name>
<dbReference type="InterPro" id="IPR041916">
    <property type="entry name" value="Anti_sigma_zinc_sf"/>
</dbReference>
<dbReference type="RefSeq" id="WP_029558823.1">
    <property type="nucleotide sequence ID" value="NZ_JBAFUR010000002.1"/>
</dbReference>
<feature type="transmembrane region" description="Helical" evidence="1">
    <location>
        <begin position="118"/>
        <end position="136"/>
    </location>
</feature>
<gene>
    <name evidence="3" type="ORF">V5F30_07715</name>
</gene>
<dbReference type="InterPro" id="IPR027383">
    <property type="entry name" value="Znf_put"/>
</dbReference>